<evidence type="ECO:0000256" key="1">
    <source>
        <dbReference type="ARBA" id="ARBA00022729"/>
    </source>
</evidence>
<accession>A0A1C2DTE8</accession>
<dbReference type="NCBIfam" id="TIGR02601">
    <property type="entry name" value="autotrns_rpt"/>
    <property type="match status" value="1"/>
</dbReference>
<sequence>MLFWDGADSEGNGAIDGGSGTWAAQQPNWTSADGSANTAWGGRFAVFQGTAGTVNVVADGEPIKITGMQFASDGYRVEGGNLALNQAETNIRVGDGSAAGSQMTATIASGLTGTGAIVKDDLGTLVLTGANTYLGNTIVRAGTLVGNAGSIRNAIANAGKVVFDQGDDATFAGAIGGTGTMVKNGAGKLTLTGASGLDWTVDRGTLASATDRFGGDVEIGAEGMTRFDQAASGAYAGIVSGEGALRLNTGSGNTVRLTGDSSAFDGFTTVESGALDIAGKLGGELLMRDGTLLGGTGMVGSTTIASGATIAPGNSIGTLAVAGDFLQEAGSVYHAEIDAGGSSDRIAVGGRATLQGGTVRVTKLAGSYNRTIRYTILSAVGGVTGKYAVLDQDRPFLNMALGYGANDVYLDMVRNSTAFCDAAQTRNQCSAARGAESLGAGNSVYNAIAAVSDQAMARQAFDALSGEAHASTRSALVDDSRFLREAANRRVREAFAEPGETLGGVWLQGFGSWGSTQTTVETAALHRSIGGLFVGADGEIGDNWRAGVVAGYSSSTLKADARASSASVKSYTLGAYAGAEWGAWTLRGGLAHAWHDVEAARSVAFDGFKDSLKSDYDARTTQFYSEVGYAMHAGGMRFEPFAGLAIVHVASEGFREKGGAAALDGRAGSDTVPFTTFGMHAETQLIVGTEAVLKARGMLGWRHAFGDVTPDAGLRFVSGGSAFAISGAPIARDSLVLETGLDLAIGAATTLGISYTGNLGGDASDHSMKGNLSIRF</sequence>
<dbReference type="Gene3D" id="2.160.20.20">
    <property type="match status" value="1"/>
</dbReference>
<dbReference type="Pfam" id="PF03797">
    <property type="entry name" value="Autotransporter"/>
    <property type="match status" value="1"/>
</dbReference>
<dbReference type="SUPFAM" id="SSF51126">
    <property type="entry name" value="Pectin lyase-like"/>
    <property type="match status" value="2"/>
</dbReference>
<dbReference type="STRING" id="1566387.QV13_14025"/>
<evidence type="ECO:0000259" key="3">
    <source>
        <dbReference type="PROSITE" id="PS51208"/>
    </source>
</evidence>
<dbReference type="Pfam" id="PF12951">
    <property type="entry name" value="PATR"/>
    <property type="match status" value="3"/>
</dbReference>
<dbReference type="SMART" id="SM00869">
    <property type="entry name" value="Autotransporter"/>
    <property type="match status" value="1"/>
</dbReference>
<dbReference type="InterPro" id="IPR011050">
    <property type="entry name" value="Pectin_lyase_fold/virulence"/>
</dbReference>
<dbReference type="EMBL" id="MDEO01000032">
    <property type="protein sequence ID" value="OCX17915.1"/>
    <property type="molecule type" value="Genomic_DNA"/>
</dbReference>
<feature type="domain" description="Autotransporter" evidence="3">
    <location>
        <begin position="498"/>
        <end position="776"/>
    </location>
</feature>
<feature type="region of interest" description="Disordered" evidence="2">
    <location>
        <begin position="1"/>
        <end position="35"/>
    </location>
</feature>
<dbReference type="InterPro" id="IPR012332">
    <property type="entry name" value="Autotransporter_pectin_lyase_C"/>
</dbReference>
<dbReference type="InterPro" id="IPR036709">
    <property type="entry name" value="Autotransporte_beta_dom_sf"/>
</dbReference>
<name>A0A1C2DTE8_9HYPH</name>
<dbReference type="AlphaFoldDB" id="A0A1C2DTE8"/>
<dbReference type="InterPro" id="IPR005546">
    <property type="entry name" value="Autotransporte_beta"/>
</dbReference>
<dbReference type="InterPro" id="IPR013425">
    <property type="entry name" value="Autotrns_rpt"/>
</dbReference>
<dbReference type="SUPFAM" id="SSF103515">
    <property type="entry name" value="Autotransporter"/>
    <property type="match status" value="1"/>
</dbReference>
<organism evidence="4 5">
    <name type="scientific">Mesorhizobium hungaricum</name>
    <dbReference type="NCBI Taxonomy" id="1566387"/>
    <lineage>
        <taxon>Bacteria</taxon>
        <taxon>Pseudomonadati</taxon>
        <taxon>Pseudomonadota</taxon>
        <taxon>Alphaproteobacteria</taxon>
        <taxon>Hyphomicrobiales</taxon>
        <taxon>Phyllobacteriaceae</taxon>
        <taxon>Mesorhizobium</taxon>
    </lineage>
</organism>
<dbReference type="PROSITE" id="PS51208">
    <property type="entry name" value="AUTOTRANSPORTER"/>
    <property type="match status" value="1"/>
</dbReference>
<reference evidence="4 5" key="1">
    <citation type="submission" date="2016-08" db="EMBL/GenBank/DDBJ databases">
        <title>Whole genome sequence of Mesorhizobium sp. strain UASWS1009 isolated from industrial sewage.</title>
        <authorList>
            <person name="Crovadore J."/>
            <person name="Calmin G."/>
            <person name="Chablais R."/>
            <person name="Cochard B."/>
            <person name="Lefort F."/>
        </authorList>
    </citation>
    <scope>NUCLEOTIDE SEQUENCE [LARGE SCALE GENOMIC DNA]</scope>
    <source>
        <strain evidence="4 5">UASWS1009</strain>
    </source>
</reference>
<evidence type="ECO:0000256" key="2">
    <source>
        <dbReference type="SAM" id="MobiDB-lite"/>
    </source>
</evidence>
<dbReference type="Gene3D" id="2.40.128.130">
    <property type="entry name" value="Autotransporter beta-domain"/>
    <property type="match status" value="1"/>
</dbReference>
<evidence type="ECO:0000313" key="4">
    <source>
        <dbReference type="EMBL" id="OCX17915.1"/>
    </source>
</evidence>
<gene>
    <name evidence="4" type="ORF">QV13_14025</name>
</gene>
<dbReference type="Proteomes" id="UP000094412">
    <property type="component" value="Unassembled WGS sequence"/>
</dbReference>
<evidence type="ECO:0000313" key="5">
    <source>
        <dbReference type="Proteomes" id="UP000094412"/>
    </source>
</evidence>
<comment type="caution">
    <text evidence="4">The sequence shown here is derived from an EMBL/GenBank/DDBJ whole genome shotgun (WGS) entry which is preliminary data.</text>
</comment>
<proteinExistence type="predicted"/>
<protein>
    <recommendedName>
        <fullName evidence="3">Autotransporter domain-containing protein</fullName>
    </recommendedName>
</protein>
<keyword evidence="1" id="KW-0732">Signal</keyword>
<dbReference type="InterPro" id="IPR006315">
    <property type="entry name" value="OM_autotransptr_brl_dom"/>
</dbReference>
<keyword evidence="5" id="KW-1185">Reference proteome</keyword>
<dbReference type="NCBIfam" id="TIGR01414">
    <property type="entry name" value="autotrans_barl"/>
    <property type="match status" value="1"/>
</dbReference>
<feature type="compositionally biased region" description="Polar residues" evidence="2">
    <location>
        <begin position="22"/>
        <end position="35"/>
    </location>
</feature>
<dbReference type="GO" id="GO:0019867">
    <property type="term" value="C:outer membrane"/>
    <property type="evidence" value="ECO:0007669"/>
    <property type="project" value="InterPro"/>
</dbReference>